<dbReference type="InterPro" id="IPR006175">
    <property type="entry name" value="YjgF/YER057c/UK114"/>
</dbReference>
<evidence type="ECO:0000313" key="6">
    <source>
        <dbReference type="Proteomes" id="UP000326364"/>
    </source>
</evidence>
<proteinExistence type="inferred from homology"/>
<dbReference type="PANTHER" id="PTHR11803">
    <property type="entry name" value="2-IMINOBUTANOATE/2-IMINOPROPANOATE DEAMINASE RIDA"/>
    <property type="match status" value="1"/>
</dbReference>
<dbReference type="PROSITE" id="PS01094">
    <property type="entry name" value="UPF0076"/>
    <property type="match status" value="1"/>
</dbReference>
<dbReference type="GO" id="GO:0005829">
    <property type="term" value="C:cytosol"/>
    <property type="evidence" value="ECO:0007669"/>
    <property type="project" value="TreeGrafter"/>
</dbReference>
<reference evidence="5 6" key="1">
    <citation type="submission" date="2019-09" db="EMBL/GenBank/DDBJ databases">
        <authorList>
            <person name="Feng G."/>
        </authorList>
    </citation>
    <scope>NUCLEOTIDE SEQUENCE [LARGE SCALE GENOMIC DNA]</scope>
    <source>
        <strain evidence="4 5">KACC 19283</strain>
        <strain evidence="3 6">KACC 19284</strain>
    </source>
</reference>
<evidence type="ECO:0000256" key="2">
    <source>
        <dbReference type="SAM" id="SignalP"/>
    </source>
</evidence>
<evidence type="ECO:0000256" key="1">
    <source>
        <dbReference type="ARBA" id="ARBA00010552"/>
    </source>
</evidence>
<keyword evidence="6" id="KW-1185">Reference proteome</keyword>
<dbReference type="SUPFAM" id="SSF55298">
    <property type="entry name" value="YjgF-like"/>
    <property type="match status" value="1"/>
</dbReference>
<keyword evidence="4" id="KW-0540">Nuclease</keyword>
<dbReference type="AlphaFoldDB" id="A0A5J5I399"/>
<dbReference type="CDD" id="cd06151">
    <property type="entry name" value="YjgF_YER057c_UK114_like_3"/>
    <property type="match status" value="1"/>
</dbReference>
<evidence type="ECO:0000313" key="3">
    <source>
        <dbReference type="EMBL" id="KAA9017604.1"/>
    </source>
</evidence>
<keyword evidence="4" id="KW-0255">Endonuclease</keyword>
<keyword evidence="4" id="KW-0378">Hydrolase</keyword>
<dbReference type="EMBL" id="VYQB01000006">
    <property type="protein sequence ID" value="KAA9017604.1"/>
    <property type="molecule type" value="Genomic_DNA"/>
</dbReference>
<dbReference type="InterPro" id="IPR035959">
    <property type="entry name" value="RutC-like_sf"/>
</dbReference>
<comment type="caution">
    <text evidence="4">The sequence shown here is derived from an EMBL/GenBank/DDBJ whole genome shotgun (WGS) entry which is preliminary data.</text>
</comment>
<feature type="chain" id="PRO_5023941781" evidence="2">
    <location>
        <begin position="25"/>
        <end position="165"/>
    </location>
</feature>
<comment type="similarity">
    <text evidence="1">Belongs to the RutC family.</text>
</comment>
<dbReference type="GO" id="GO:0019239">
    <property type="term" value="F:deaminase activity"/>
    <property type="evidence" value="ECO:0007669"/>
    <property type="project" value="TreeGrafter"/>
</dbReference>
<accession>A0A5J5I399</accession>
<feature type="signal peptide" evidence="2">
    <location>
        <begin position="1"/>
        <end position="24"/>
    </location>
</feature>
<evidence type="ECO:0000313" key="4">
    <source>
        <dbReference type="EMBL" id="KAA9030194.1"/>
    </source>
</evidence>
<dbReference type="EMBL" id="VYQA01000006">
    <property type="protein sequence ID" value="KAA9030194.1"/>
    <property type="molecule type" value="Genomic_DNA"/>
</dbReference>
<dbReference type="Pfam" id="PF01042">
    <property type="entry name" value="Ribonuc_L-PSP"/>
    <property type="match status" value="1"/>
</dbReference>
<dbReference type="Proteomes" id="UP000325933">
    <property type="component" value="Unassembled WGS sequence"/>
</dbReference>
<keyword evidence="2" id="KW-0732">Signal</keyword>
<dbReference type="InterPro" id="IPR019897">
    <property type="entry name" value="RidA_CS"/>
</dbReference>
<dbReference type="Gene3D" id="3.30.1330.40">
    <property type="entry name" value="RutC-like"/>
    <property type="match status" value="1"/>
</dbReference>
<dbReference type="GO" id="GO:0004519">
    <property type="term" value="F:endonuclease activity"/>
    <property type="evidence" value="ECO:0007669"/>
    <property type="project" value="UniProtKB-KW"/>
</dbReference>
<dbReference type="Proteomes" id="UP000326364">
    <property type="component" value="Unassembled WGS sequence"/>
</dbReference>
<evidence type="ECO:0000313" key="5">
    <source>
        <dbReference type="Proteomes" id="UP000325933"/>
    </source>
</evidence>
<sequence length="165" mass="16987">MKAAITAFLLAAMATGSAVGSASAATVEHKQAPGAMIASAAIVPPGSTFYYLSGATAAPINPADTDSADAYGDTEAQALSIFTKMKAQLAEMGLTMGDMVKLTVFLVGDPKNGGKMDRDGLTRAYKKFFGTADQPNLPTRSAFQISALARPQQLIEIEGIAAKAP</sequence>
<dbReference type="RefSeq" id="WP_150425608.1">
    <property type="nucleotide sequence ID" value="NZ_VYQA01000006.1"/>
</dbReference>
<name>A0A5J5I399_9SPHN</name>
<gene>
    <name evidence="4" type="ORF">F4U95_10335</name>
    <name evidence="3" type="ORF">F4U96_10390</name>
</gene>
<dbReference type="PANTHER" id="PTHR11803:SF59">
    <property type="entry name" value="ENDORIBONUCLEASE"/>
    <property type="match status" value="1"/>
</dbReference>
<organism evidence="4 5">
    <name type="scientific">Sphingobium limneticum</name>
    <dbReference type="NCBI Taxonomy" id="1007511"/>
    <lineage>
        <taxon>Bacteria</taxon>
        <taxon>Pseudomonadati</taxon>
        <taxon>Pseudomonadota</taxon>
        <taxon>Alphaproteobacteria</taxon>
        <taxon>Sphingomonadales</taxon>
        <taxon>Sphingomonadaceae</taxon>
        <taxon>Sphingobium</taxon>
    </lineage>
</organism>
<protein>
    <submittedName>
        <fullName evidence="4">Endonuclease</fullName>
    </submittedName>
</protein>